<dbReference type="AlphaFoldDB" id="A0A9P5T7T3"/>
<name>A0A9P5T7T3_9AGAM</name>
<evidence type="ECO:0000313" key="5">
    <source>
        <dbReference type="EMBL" id="KAF8479075.1"/>
    </source>
</evidence>
<dbReference type="Proteomes" id="UP000759537">
    <property type="component" value="Unassembled WGS sequence"/>
</dbReference>
<evidence type="ECO:0000256" key="1">
    <source>
        <dbReference type="ARBA" id="ARBA00004340"/>
    </source>
</evidence>
<accession>A0A9P5T7T3</accession>
<dbReference type="GO" id="GO:0043657">
    <property type="term" value="C:host cell"/>
    <property type="evidence" value="ECO:0007669"/>
    <property type="project" value="UniProtKB-SubCell"/>
</dbReference>
<gene>
    <name evidence="5" type="ORF">DFH94DRAFT_747465</name>
</gene>
<dbReference type="InterPro" id="IPR045379">
    <property type="entry name" value="Crinkler_N"/>
</dbReference>
<proteinExistence type="predicted"/>
<dbReference type="GO" id="GO:0005576">
    <property type="term" value="C:extracellular region"/>
    <property type="evidence" value="ECO:0007669"/>
    <property type="project" value="UniProtKB-SubCell"/>
</dbReference>
<organism evidence="5 6">
    <name type="scientific">Russula ochroleuca</name>
    <dbReference type="NCBI Taxonomy" id="152965"/>
    <lineage>
        <taxon>Eukaryota</taxon>
        <taxon>Fungi</taxon>
        <taxon>Dikarya</taxon>
        <taxon>Basidiomycota</taxon>
        <taxon>Agaricomycotina</taxon>
        <taxon>Agaricomycetes</taxon>
        <taxon>Russulales</taxon>
        <taxon>Russulaceae</taxon>
        <taxon>Russula</taxon>
    </lineage>
</organism>
<keyword evidence="3" id="KW-0964">Secreted</keyword>
<comment type="subcellular location">
    <subcellularLocation>
        <location evidence="1">Host cell</location>
    </subcellularLocation>
    <subcellularLocation>
        <location evidence="2">Secreted</location>
    </subcellularLocation>
</comment>
<protein>
    <recommendedName>
        <fullName evidence="4">Crinkler effector protein N-terminal domain-containing protein</fullName>
    </recommendedName>
</protein>
<evidence type="ECO:0000259" key="4">
    <source>
        <dbReference type="Pfam" id="PF20147"/>
    </source>
</evidence>
<evidence type="ECO:0000256" key="3">
    <source>
        <dbReference type="ARBA" id="ARBA00022525"/>
    </source>
</evidence>
<keyword evidence="6" id="KW-1185">Reference proteome</keyword>
<evidence type="ECO:0000313" key="6">
    <source>
        <dbReference type="Proteomes" id="UP000759537"/>
    </source>
</evidence>
<dbReference type="Pfam" id="PF20147">
    <property type="entry name" value="Crinkler"/>
    <property type="match status" value="1"/>
</dbReference>
<feature type="domain" description="Crinkler effector protein N-terminal" evidence="4">
    <location>
        <begin position="6"/>
        <end position="109"/>
    </location>
</feature>
<sequence length="137" mass="15306">MSDPTTFWCLVEGDDTPFPITAALTTPIGVLKEWIKEKGVLSSVDATDLILWKPMEVIHVKPSKTLVERIKSQFPEQETSQFAEELDVADSVAEVWPEPPDTKHLHIIVGLPSDHAASRLLPDSECFIRLFALVQDI</sequence>
<reference evidence="5" key="2">
    <citation type="journal article" date="2020" name="Nat. Commun.">
        <title>Large-scale genome sequencing of mycorrhizal fungi provides insights into the early evolution of symbiotic traits.</title>
        <authorList>
            <person name="Miyauchi S."/>
            <person name="Kiss E."/>
            <person name="Kuo A."/>
            <person name="Drula E."/>
            <person name="Kohler A."/>
            <person name="Sanchez-Garcia M."/>
            <person name="Morin E."/>
            <person name="Andreopoulos B."/>
            <person name="Barry K.W."/>
            <person name="Bonito G."/>
            <person name="Buee M."/>
            <person name="Carver A."/>
            <person name="Chen C."/>
            <person name="Cichocki N."/>
            <person name="Clum A."/>
            <person name="Culley D."/>
            <person name="Crous P.W."/>
            <person name="Fauchery L."/>
            <person name="Girlanda M."/>
            <person name="Hayes R.D."/>
            <person name="Keri Z."/>
            <person name="LaButti K."/>
            <person name="Lipzen A."/>
            <person name="Lombard V."/>
            <person name="Magnuson J."/>
            <person name="Maillard F."/>
            <person name="Murat C."/>
            <person name="Nolan M."/>
            <person name="Ohm R.A."/>
            <person name="Pangilinan J."/>
            <person name="Pereira M.F."/>
            <person name="Perotto S."/>
            <person name="Peter M."/>
            <person name="Pfister S."/>
            <person name="Riley R."/>
            <person name="Sitrit Y."/>
            <person name="Stielow J.B."/>
            <person name="Szollosi G."/>
            <person name="Zifcakova L."/>
            <person name="Stursova M."/>
            <person name="Spatafora J.W."/>
            <person name="Tedersoo L."/>
            <person name="Vaario L.M."/>
            <person name="Yamada A."/>
            <person name="Yan M."/>
            <person name="Wang P."/>
            <person name="Xu J."/>
            <person name="Bruns T."/>
            <person name="Baldrian P."/>
            <person name="Vilgalys R."/>
            <person name="Dunand C."/>
            <person name="Henrissat B."/>
            <person name="Grigoriev I.V."/>
            <person name="Hibbett D."/>
            <person name="Nagy L.G."/>
            <person name="Martin F.M."/>
        </authorList>
    </citation>
    <scope>NUCLEOTIDE SEQUENCE</scope>
    <source>
        <strain evidence="5">Prilba</strain>
    </source>
</reference>
<dbReference type="OrthoDB" id="3055560at2759"/>
<reference evidence="5" key="1">
    <citation type="submission" date="2019-10" db="EMBL/GenBank/DDBJ databases">
        <authorList>
            <consortium name="DOE Joint Genome Institute"/>
            <person name="Kuo A."/>
            <person name="Miyauchi S."/>
            <person name="Kiss E."/>
            <person name="Drula E."/>
            <person name="Kohler A."/>
            <person name="Sanchez-Garcia M."/>
            <person name="Andreopoulos B."/>
            <person name="Barry K.W."/>
            <person name="Bonito G."/>
            <person name="Buee M."/>
            <person name="Carver A."/>
            <person name="Chen C."/>
            <person name="Cichocki N."/>
            <person name="Clum A."/>
            <person name="Culley D."/>
            <person name="Crous P.W."/>
            <person name="Fauchery L."/>
            <person name="Girlanda M."/>
            <person name="Hayes R."/>
            <person name="Keri Z."/>
            <person name="LaButti K."/>
            <person name="Lipzen A."/>
            <person name="Lombard V."/>
            <person name="Magnuson J."/>
            <person name="Maillard F."/>
            <person name="Morin E."/>
            <person name="Murat C."/>
            <person name="Nolan M."/>
            <person name="Ohm R."/>
            <person name="Pangilinan J."/>
            <person name="Pereira M."/>
            <person name="Perotto S."/>
            <person name="Peter M."/>
            <person name="Riley R."/>
            <person name="Sitrit Y."/>
            <person name="Stielow B."/>
            <person name="Szollosi G."/>
            <person name="Zifcakova L."/>
            <person name="Stursova M."/>
            <person name="Spatafora J.W."/>
            <person name="Tedersoo L."/>
            <person name="Vaario L.-M."/>
            <person name="Yamada A."/>
            <person name="Yan M."/>
            <person name="Wang P."/>
            <person name="Xu J."/>
            <person name="Bruns T."/>
            <person name="Baldrian P."/>
            <person name="Vilgalys R."/>
            <person name="Henrissat B."/>
            <person name="Grigoriev I.V."/>
            <person name="Hibbett D."/>
            <person name="Nagy L.G."/>
            <person name="Martin F.M."/>
        </authorList>
    </citation>
    <scope>NUCLEOTIDE SEQUENCE</scope>
    <source>
        <strain evidence="5">Prilba</strain>
    </source>
</reference>
<dbReference type="EMBL" id="WHVB01000010">
    <property type="protein sequence ID" value="KAF8479075.1"/>
    <property type="molecule type" value="Genomic_DNA"/>
</dbReference>
<comment type="caution">
    <text evidence="5">The sequence shown here is derived from an EMBL/GenBank/DDBJ whole genome shotgun (WGS) entry which is preliminary data.</text>
</comment>
<evidence type="ECO:0000256" key="2">
    <source>
        <dbReference type="ARBA" id="ARBA00004613"/>
    </source>
</evidence>